<dbReference type="PANTHER" id="PTHR30388:SF6">
    <property type="entry name" value="XANTHINE DEHYDROGENASE SUBUNIT A-RELATED"/>
    <property type="match status" value="1"/>
</dbReference>
<feature type="domain" description="XdhC- CoxI" evidence="2">
    <location>
        <begin position="36"/>
        <end position="101"/>
    </location>
</feature>
<dbReference type="Pfam" id="PF13478">
    <property type="entry name" value="XdhC_C"/>
    <property type="match status" value="1"/>
</dbReference>
<evidence type="ECO:0000259" key="2">
    <source>
        <dbReference type="Pfam" id="PF02625"/>
    </source>
</evidence>
<dbReference type="InterPro" id="IPR003777">
    <property type="entry name" value="XdhC_CoxI"/>
</dbReference>
<dbReference type="Pfam" id="PF02625">
    <property type="entry name" value="XdhC_CoxI"/>
    <property type="match status" value="1"/>
</dbReference>
<proteinExistence type="predicted"/>
<feature type="domain" description="XdhC Rossmann" evidence="3">
    <location>
        <begin position="131"/>
        <end position="277"/>
    </location>
</feature>
<dbReference type="SUPFAM" id="SSF51735">
    <property type="entry name" value="NAD(P)-binding Rossmann-fold domains"/>
    <property type="match status" value="1"/>
</dbReference>
<reference evidence="4" key="1">
    <citation type="submission" date="2018-05" db="EMBL/GenBank/DDBJ databases">
        <authorList>
            <person name="Lanie J.A."/>
            <person name="Ng W.-L."/>
            <person name="Kazmierczak K.M."/>
            <person name="Andrzejewski T.M."/>
            <person name="Davidsen T.M."/>
            <person name="Wayne K.J."/>
            <person name="Tettelin H."/>
            <person name="Glass J.I."/>
            <person name="Rusch D."/>
            <person name="Podicherti R."/>
            <person name="Tsui H.-C.T."/>
            <person name="Winkler M.E."/>
        </authorList>
    </citation>
    <scope>NUCLEOTIDE SEQUENCE</scope>
</reference>
<protein>
    <recommendedName>
        <fullName evidence="5">XdhC Rossmann domain-containing protein</fullName>
    </recommendedName>
</protein>
<dbReference type="InterPro" id="IPR027051">
    <property type="entry name" value="XdhC_Rossmann_dom"/>
</dbReference>
<accession>A0A381Z932</accession>
<evidence type="ECO:0000256" key="1">
    <source>
        <dbReference type="SAM" id="MobiDB-lite"/>
    </source>
</evidence>
<evidence type="ECO:0000313" key="4">
    <source>
        <dbReference type="EMBL" id="SVA85634.1"/>
    </source>
</evidence>
<evidence type="ECO:0008006" key="5">
    <source>
        <dbReference type="Google" id="ProtNLM"/>
    </source>
</evidence>
<dbReference type="Gene3D" id="3.40.50.720">
    <property type="entry name" value="NAD(P)-binding Rossmann-like Domain"/>
    <property type="match status" value="1"/>
</dbReference>
<gene>
    <name evidence="4" type="ORF">METZ01_LOCUS138488</name>
</gene>
<dbReference type="InterPro" id="IPR052698">
    <property type="entry name" value="MoCofactor_Util/Proc"/>
</dbReference>
<dbReference type="InterPro" id="IPR036291">
    <property type="entry name" value="NAD(P)-bd_dom_sf"/>
</dbReference>
<dbReference type="PANTHER" id="PTHR30388">
    <property type="entry name" value="ALDEHYDE OXIDOREDUCTASE MOLYBDENUM COFACTOR ASSEMBLY PROTEIN"/>
    <property type="match status" value="1"/>
</dbReference>
<dbReference type="AlphaFoldDB" id="A0A381Z932"/>
<evidence type="ECO:0000259" key="3">
    <source>
        <dbReference type="Pfam" id="PF13478"/>
    </source>
</evidence>
<dbReference type="EMBL" id="UINC01020383">
    <property type="protein sequence ID" value="SVA85634.1"/>
    <property type="molecule type" value="Genomic_DNA"/>
</dbReference>
<name>A0A381Z932_9ZZZZ</name>
<organism evidence="4">
    <name type="scientific">marine metagenome</name>
    <dbReference type="NCBI Taxonomy" id="408172"/>
    <lineage>
        <taxon>unclassified sequences</taxon>
        <taxon>metagenomes</taxon>
        <taxon>ecological metagenomes</taxon>
    </lineage>
</organism>
<sequence>MSGSPDLPDDLDPHPRRLLSGGTTDPRILETLNRLIADGRSAVLATVIATSRSVPRRAGARMLVVDDGRRIGTVGGGEMEARVTEEADACLVDGRSRLLDYRLVDPGAGDPGVCGGDVTIHLERHMPSSKVLVIGCGHVGRAVVDLASWLGFHVVATDDRNEVADGLADGLPGDSTVEVRPGRLAEVLVDVRLGINDHAVVVTRNAQLDVVNLPHLLATDVGSIGVMGSLRRWETTRQALSDNGISEADLDRVTSPVGVEIGAETPEEIAVSVLAQVVGHRRMA</sequence>
<feature type="region of interest" description="Disordered" evidence="1">
    <location>
        <begin position="1"/>
        <end position="24"/>
    </location>
</feature>